<evidence type="ECO:0000313" key="7">
    <source>
        <dbReference type="Proteomes" id="UP000095332"/>
    </source>
</evidence>
<dbReference type="EMBL" id="CZBM01000013">
    <property type="protein sequence ID" value="CUQ45473.1"/>
    <property type="molecule type" value="Genomic_DNA"/>
</dbReference>
<dbReference type="AlphaFoldDB" id="A0A174WDZ6"/>
<organism evidence="3 7">
    <name type="scientific">Parabacteroides distasonis</name>
    <dbReference type="NCBI Taxonomy" id="823"/>
    <lineage>
        <taxon>Bacteria</taxon>
        <taxon>Pseudomonadati</taxon>
        <taxon>Bacteroidota</taxon>
        <taxon>Bacteroidia</taxon>
        <taxon>Bacteroidales</taxon>
        <taxon>Tannerellaceae</taxon>
        <taxon>Parabacteroides</taxon>
    </lineage>
</organism>
<name>A0A174WDZ6_PARDI</name>
<dbReference type="Proteomes" id="UP000095332">
    <property type="component" value="Unassembled WGS sequence"/>
</dbReference>
<evidence type="ECO:0000259" key="2">
    <source>
        <dbReference type="Pfam" id="PF14534"/>
    </source>
</evidence>
<keyword evidence="1" id="KW-0732">Signal</keyword>
<dbReference type="Proteomes" id="UP000315827">
    <property type="component" value="Unassembled WGS sequence"/>
</dbReference>
<protein>
    <submittedName>
        <fullName evidence="4">Nuclear transport factor 2 family protein</fullName>
    </submittedName>
</protein>
<dbReference type="Gene3D" id="3.10.450.50">
    <property type="match status" value="1"/>
</dbReference>
<dbReference type="EMBL" id="QSJN01000003">
    <property type="protein sequence ID" value="RHD76648.1"/>
    <property type="molecule type" value="Genomic_DNA"/>
</dbReference>
<sequence length="150" mass="17056">MRSLFIATLLLVSMGMGAYAQETKKTFTPEQQEMIDLSNAKWKWMSEKDVDKLDALFHENSMFVHMGGSWGKQPELDVIRTGNIHYKHAEIHDVDVKFAGCAGIVYSRIHLNSVVGGREVRFPFIVTETYVKEDGQWKLATLAFTRTVGE</sequence>
<dbReference type="RefSeq" id="WP_034527285.1">
    <property type="nucleotide sequence ID" value="NZ_BAABYH010000001.1"/>
</dbReference>
<dbReference type="InterPro" id="IPR027843">
    <property type="entry name" value="DUF4440"/>
</dbReference>
<feature type="domain" description="DUF4440" evidence="2">
    <location>
        <begin position="38"/>
        <end position="139"/>
    </location>
</feature>
<evidence type="ECO:0000313" key="8">
    <source>
        <dbReference type="Proteomes" id="UP000284660"/>
    </source>
</evidence>
<gene>
    <name evidence="5" type="ORF">DW782_07315</name>
    <name evidence="3" type="ORF">ERS852560_03039</name>
    <name evidence="6" type="ORF">FSA05_04730</name>
    <name evidence="4" type="ORF">HHO38_22240</name>
</gene>
<evidence type="ECO:0000313" key="5">
    <source>
        <dbReference type="EMBL" id="RHD76648.1"/>
    </source>
</evidence>
<evidence type="ECO:0000313" key="10">
    <source>
        <dbReference type="Proteomes" id="UP000501982"/>
    </source>
</evidence>
<evidence type="ECO:0000313" key="9">
    <source>
        <dbReference type="Proteomes" id="UP000315827"/>
    </source>
</evidence>
<dbReference type="Proteomes" id="UP000501982">
    <property type="component" value="Chromosome"/>
</dbReference>
<dbReference type="InterPro" id="IPR032710">
    <property type="entry name" value="NTF2-like_dom_sf"/>
</dbReference>
<dbReference type="Pfam" id="PF14534">
    <property type="entry name" value="DUF4440"/>
    <property type="match status" value="1"/>
</dbReference>
<reference evidence="4 10" key="4">
    <citation type="submission" date="2020-04" db="EMBL/GenBank/DDBJ databases">
        <title>Complete Genomes and Methylome analysis of CBBP consortium that reverse antibiotic-induced susceptibility to vancomycin-resistant Enterococcus faecium infection.</title>
        <authorList>
            <person name="Fomenkov A."/>
            <person name="Zhang Z."/>
            <person name="Pamer E."/>
            <person name="Roberts R.J."/>
        </authorList>
    </citation>
    <scope>NUCLEOTIDE SEQUENCE [LARGE SCALE GENOMIC DNA]</scope>
    <source>
        <strain evidence="10">CBBP</strain>
        <strain evidence="4">CBBP-1</strain>
    </source>
</reference>
<accession>A0A174WDZ6</accession>
<dbReference type="EMBL" id="VOHW01000002">
    <property type="protein sequence ID" value="TWV63443.1"/>
    <property type="molecule type" value="Genomic_DNA"/>
</dbReference>
<evidence type="ECO:0000313" key="6">
    <source>
        <dbReference type="EMBL" id="TWV63443.1"/>
    </source>
</evidence>
<evidence type="ECO:0000313" key="3">
    <source>
        <dbReference type="EMBL" id="CUQ45473.1"/>
    </source>
</evidence>
<proteinExistence type="predicted"/>
<feature type="chain" id="PRO_5043136852" evidence="1">
    <location>
        <begin position="21"/>
        <end position="150"/>
    </location>
</feature>
<evidence type="ECO:0000313" key="4">
    <source>
        <dbReference type="EMBL" id="QJE30831.1"/>
    </source>
</evidence>
<evidence type="ECO:0000256" key="1">
    <source>
        <dbReference type="SAM" id="SignalP"/>
    </source>
</evidence>
<feature type="signal peptide" evidence="1">
    <location>
        <begin position="1"/>
        <end position="20"/>
    </location>
</feature>
<dbReference type="EMBL" id="CP051672">
    <property type="protein sequence ID" value="QJE30831.1"/>
    <property type="molecule type" value="Genomic_DNA"/>
</dbReference>
<dbReference type="SUPFAM" id="SSF54427">
    <property type="entry name" value="NTF2-like"/>
    <property type="match status" value="1"/>
</dbReference>
<reference evidence="5 8" key="2">
    <citation type="submission" date="2018-08" db="EMBL/GenBank/DDBJ databases">
        <title>A genome reference for cultivated species of the human gut microbiota.</title>
        <authorList>
            <person name="Zou Y."/>
            <person name="Xue W."/>
            <person name="Luo G."/>
        </authorList>
    </citation>
    <scope>NUCLEOTIDE SEQUENCE [LARGE SCALE GENOMIC DNA]</scope>
    <source>
        <strain evidence="5 8">AM30-4</strain>
    </source>
</reference>
<dbReference type="Proteomes" id="UP000284660">
    <property type="component" value="Unassembled WGS sequence"/>
</dbReference>
<reference evidence="3 7" key="1">
    <citation type="submission" date="2015-09" db="EMBL/GenBank/DDBJ databases">
        <authorList>
            <consortium name="Pathogen Informatics"/>
        </authorList>
    </citation>
    <scope>NUCLEOTIDE SEQUENCE [LARGE SCALE GENOMIC DNA]</scope>
    <source>
        <strain evidence="3 7">2789STDY5834948</strain>
    </source>
</reference>
<reference evidence="6 9" key="3">
    <citation type="submission" date="2019-07" db="EMBL/GenBank/DDBJ databases">
        <title>Genome sequencing of Parabacteroides distasonis iSURF_7.</title>
        <authorList>
            <person name="Degefu H.N."/>
            <person name="Ruoff K.L."/>
            <person name="Price C.E."/>
            <person name="Valls R.A."/>
            <person name="O'Toole G.A."/>
        </authorList>
    </citation>
    <scope>NUCLEOTIDE SEQUENCE [LARGE SCALE GENOMIC DNA]</scope>
    <source>
        <strain evidence="6 9">CFPLTA003_1B</strain>
    </source>
</reference>